<dbReference type="CDD" id="cd20654">
    <property type="entry name" value="CYP82"/>
    <property type="match status" value="1"/>
</dbReference>
<evidence type="ECO:0000256" key="3">
    <source>
        <dbReference type="ARBA" id="ARBA00022617"/>
    </source>
</evidence>
<gene>
    <name evidence="13" type="ORF">AQUCO_01400614v1</name>
</gene>
<feature type="binding site" description="axial binding residue" evidence="10">
    <location>
        <position position="439"/>
    </location>
    <ligand>
        <name>heme</name>
        <dbReference type="ChEBI" id="CHEBI:30413"/>
    </ligand>
    <ligandPart>
        <name>Fe</name>
        <dbReference type="ChEBI" id="CHEBI:18248"/>
    </ligandPart>
</feature>
<dbReference type="InterPro" id="IPR001128">
    <property type="entry name" value="Cyt_P450"/>
</dbReference>
<sequence>KNGSVKSRGRASVPEPVGAWPIIGHLRMLQPPILPHILFGSLADKHGPIFALRIGLCKTLVVSDSEVAKECFTTHDRVFATRPNMVVSKIMGYDHAMFGTGPYGPYWREMRKIAILELLSNRRLELLKHVRITEINTSIQELYQLWAAKNKNGKGTVLVEDMKGWFGDLTLNITVRMVAGKRYFGASSKEDKEEARQIQKAVRDFFYLFAMFVVSDAIPFLGWLDIQGHVKAMKRAAIEIDSILGRWLKEHKRKKLDKLRTKAGDFMDVLLSVLQDENLFGREADTVNKATCLNMVVAATDSNMVTLTWALSLLLNNRNVLKKAQDEIDIHVGKDKYVEESDIEKLVYLQAIVKETLRLYPSAPIIGPHQSMEDCTVSGYHVPKGTRLLVNIWKIQRDPRIWCNPCEFKPERFLSTQANVDVRGQHFEFFPFGSGRRSCPGISFALQVVHLALARLLQGFDFATPLDAPVDMTESIGLTNLKTTPLEVLITPRLRSNLY</sequence>
<evidence type="ECO:0008006" key="15">
    <source>
        <dbReference type="Google" id="ProtNLM"/>
    </source>
</evidence>
<dbReference type="PANTHER" id="PTHR47947:SF26">
    <property type="entry name" value="CYTOCHROME P450"/>
    <property type="match status" value="1"/>
</dbReference>
<keyword evidence="4 12" id="KW-0812">Transmembrane</keyword>
<name>A0A2G5DXB4_AQUCA</name>
<evidence type="ECO:0000313" key="13">
    <source>
        <dbReference type="EMBL" id="PIA48148.1"/>
    </source>
</evidence>
<keyword evidence="8 10" id="KW-0408">Iron</keyword>
<comment type="subcellular location">
    <subcellularLocation>
        <location evidence="2">Membrane</location>
    </subcellularLocation>
</comment>
<evidence type="ECO:0000256" key="2">
    <source>
        <dbReference type="ARBA" id="ARBA00004370"/>
    </source>
</evidence>
<evidence type="ECO:0000256" key="5">
    <source>
        <dbReference type="ARBA" id="ARBA00022723"/>
    </source>
</evidence>
<dbReference type="SUPFAM" id="SSF48264">
    <property type="entry name" value="Cytochrome P450"/>
    <property type="match status" value="1"/>
</dbReference>
<keyword evidence="3 10" id="KW-0349">Heme</keyword>
<evidence type="ECO:0000256" key="10">
    <source>
        <dbReference type="PIRSR" id="PIRSR602401-1"/>
    </source>
</evidence>
<dbReference type="GO" id="GO:0044550">
    <property type="term" value="P:secondary metabolite biosynthetic process"/>
    <property type="evidence" value="ECO:0007669"/>
    <property type="project" value="UniProtKB-ARBA"/>
</dbReference>
<dbReference type="InParanoid" id="A0A2G5DXB4"/>
<dbReference type="GO" id="GO:0004497">
    <property type="term" value="F:monooxygenase activity"/>
    <property type="evidence" value="ECO:0007669"/>
    <property type="project" value="UniProtKB-KW"/>
</dbReference>
<dbReference type="InterPro" id="IPR017972">
    <property type="entry name" value="Cyt_P450_CS"/>
</dbReference>
<organism evidence="13 14">
    <name type="scientific">Aquilegia coerulea</name>
    <name type="common">Rocky mountain columbine</name>
    <dbReference type="NCBI Taxonomy" id="218851"/>
    <lineage>
        <taxon>Eukaryota</taxon>
        <taxon>Viridiplantae</taxon>
        <taxon>Streptophyta</taxon>
        <taxon>Embryophyta</taxon>
        <taxon>Tracheophyta</taxon>
        <taxon>Spermatophyta</taxon>
        <taxon>Magnoliopsida</taxon>
        <taxon>Ranunculales</taxon>
        <taxon>Ranunculaceae</taxon>
        <taxon>Thalictroideae</taxon>
        <taxon>Aquilegia</taxon>
    </lineage>
</organism>
<dbReference type="FunCoup" id="A0A2G5DXB4">
    <property type="interactions" value="295"/>
</dbReference>
<reference evidence="13 14" key="1">
    <citation type="submission" date="2017-09" db="EMBL/GenBank/DDBJ databases">
        <title>WGS assembly of Aquilegia coerulea Goldsmith.</title>
        <authorList>
            <person name="Hodges S."/>
            <person name="Kramer E."/>
            <person name="Nordborg M."/>
            <person name="Tomkins J."/>
            <person name="Borevitz J."/>
            <person name="Derieg N."/>
            <person name="Yan J."/>
            <person name="Mihaltcheva S."/>
            <person name="Hayes R.D."/>
            <person name="Rokhsar D."/>
        </authorList>
    </citation>
    <scope>NUCLEOTIDE SEQUENCE [LARGE SCALE GENOMIC DNA]</scope>
    <source>
        <strain evidence="14">cv. Goldsmith</strain>
    </source>
</reference>
<feature type="transmembrane region" description="Helical" evidence="12">
    <location>
        <begin position="205"/>
        <end position="224"/>
    </location>
</feature>
<dbReference type="PANTHER" id="PTHR47947">
    <property type="entry name" value="CYTOCHROME P450 82C3-RELATED"/>
    <property type="match status" value="1"/>
</dbReference>
<dbReference type="InterPro" id="IPR036396">
    <property type="entry name" value="Cyt_P450_sf"/>
</dbReference>
<dbReference type="OrthoDB" id="507451at2759"/>
<keyword evidence="7 11" id="KW-0560">Oxidoreductase</keyword>
<keyword evidence="6 12" id="KW-1133">Transmembrane helix</keyword>
<dbReference type="Gene3D" id="1.10.630.10">
    <property type="entry name" value="Cytochrome P450"/>
    <property type="match status" value="1"/>
</dbReference>
<dbReference type="FunFam" id="1.10.630.10:FF:000026">
    <property type="entry name" value="Cytochrome P450 82C4"/>
    <property type="match status" value="1"/>
</dbReference>
<proteinExistence type="inferred from homology"/>
<dbReference type="GO" id="GO:0020037">
    <property type="term" value="F:heme binding"/>
    <property type="evidence" value="ECO:0007669"/>
    <property type="project" value="InterPro"/>
</dbReference>
<evidence type="ECO:0000313" key="14">
    <source>
        <dbReference type="Proteomes" id="UP000230069"/>
    </source>
</evidence>
<evidence type="ECO:0000256" key="12">
    <source>
        <dbReference type="SAM" id="Phobius"/>
    </source>
</evidence>
<dbReference type="Proteomes" id="UP000230069">
    <property type="component" value="Unassembled WGS sequence"/>
</dbReference>
<protein>
    <recommendedName>
        <fullName evidence="15">Cytochrome P450</fullName>
    </recommendedName>
</protein>
<keyword evidence="11" id="KW-0503">Monooxygenase</keyword>
<comment type="cofactor">
    <cofactor evidence="1 10">
        <name>heme</name>
        <dbReference type="ChEBI" id="CHEBI:30413"/>
    </cofactor>
</comment>
<dbReference type="EMBL" id="KZ305031">
    <property type="protein sequence ID" value="PIA48148.1"/>
    <property type="molecule type" value="Genomic_DNA"/>
</dbReference>
<dbReference type="Pfam" id="PF00067">
    <property type="entry name" value="p450"/>
    <property type="match status" value="1"/>
</dbReference>
<dbReference type="AlphaFoldDB" id="A0A2G5DXB4"/>
<dbReference type="PRINTS" id="PR00385">
    <property type="entry name" value="P450"/>
</dbReference>
<dbReference type="PROSITE" id="PS00086">
    <property type="entry name" value="CYTOCHROME_P450"/>
    <property type="match status" value="1"/>
</dbReference>
<dbReference type="PRINTS" id="PR00463">
    <property type="entry name" value="EP450I"/>
</dbReference>
<evidence type="ECO:0000256" key="7">
    <source>
        <dbReference type="ARBA" id="ARBA00023002"/>
    </source>
</evidence>
<dbReference type="GO" id="GO:0005506">
    <property type="term" value="F:iron ion binding"/>
    <property type="evidence" value="ECO:0007669"/>
    <property type="project" value="InterPro"/>
</dbReference>
<accession>A0A2G5DXB4</accession>
<evidence type="ECO:0000256" key="4">
    <source>
        <dbReference type="ARBA" id="ARBA00022692"/>
    </source>
</evidence>
<keyword evidence="5 10" id="KW-0479">Metal-binding</keyword>
<keyword evidence="9 12" id="KW-0472">Membrane</keyword>
<keyword evidence="14" id="KW-1185">Reference proteome</keyword>
<evidence type="ECO:0000256" key="6">
    <source>
        <dbReference type="ARBA" id="ARBA00022989"/>
    </source>
</evidence>
<dbReference type="InterPro" id="IPR002401">
    <property type="entry name" value="Cyt_P450_E_grp-I"/>
</dbReference>
<dbReference type="GO" id="GO:0016705">
    <property type="term" value="F:oxidoreductase activity, acting on paired donors, with incorporation or reduction of molecular oxygen"/>
    <property type="evidence" value="ECO:0007669"/>
    <property type="project" value="InterPro"/>
</dbReference>
<feature type="non-terminal residue" evidence="13">
    <location>
        <position position="1"/>
    </location>
</feature>
<comment type="similarity">
    <text evidence="11">Belongs to the cytochrome P450 family.</text>
</comment>
<evidence type="ECO:0000256" key="8">
    <source>
        <dbReference type="ARBA" id="ARBA00023004"/>
    </source>
</evidence>
<evidence type="ECO:0000256" key="1">
    <source>
        <dbReference type="ARBA" id="ARBA00001971"/>
    </source>
</evidence>
<dbReference type="STRING" id="218851.A0A2G5DXB4"/>
<evidence type="ECO:0000256" key="9">
    <source>
        <dbReference type="ARBA" id="ARBA00023136"/>
    </source>
</evidence>
<dbReference type="GO" id="GO:0016020">
    <property type="term" value="C:membrane"/>
    <property type="evidence" value="ECO:0007669"/>
    <property type="project" value="UniProtKB-SubCell"/>
</dbReference>
<dbReference type="InterPro" id="IPR050651">
    <property type="entry name" value="Plant_Cytochrome_P450_Monoox"/>
</dbReference>
<evidence type="ECO:0000256" key="11">
    <source>
        <dbReference type="RuleBase" id="RU000461"/>
    </source>
</evidence>